<evidence type="ECO:0000313" key="2">
    <source>
        <dbReference type="EMBL" id="CAJ53721.1"/>
    </source>
</evidence>
<feature type="region of interest" description="Disordered" evidence="1">
    <location>
        <begin position="1"/>
        <end position="22"/>
    </location>
</feature>
<dbReference type="GeneID" id="4193616"/>
<dbReference type="RefSeq" id="WP_011572803.1">
    <property type="nucleotide sequence ID" value="NC_008212.1"/>
</dbReference>
<gene>
    <name evidence="2" type="ordered locus">HQ_3633A</name>
</gene>
<protein>
    <submittedName>
        <fullName evidence="2">Uncharacterized protein</fullName>
    </submittedName>
</protein>
<dbReference type="AlphaFoldDB" id="Q18EB2"/>
<feature type="compositionally biased region" description="Basic and acidic residues" evidence="1">
    <location>
        <begin position="227"/>
        <end position="238"/>
    </location>
</feature>
<evidence type="ECO:0000256" key="1">
    <source>
        <dbReference type="SAM" id="MobiDB-lite"/>
    </source>
</evidence>
<dbReference type="EMBL" id="AM180088">
    <property type="protein sequence ID" value="CAJ53721.1"/>
    <property type="molecule type" value="Genomic_DNA"/>
</dbReference>
<proteinExistence type="predicted"/>
<name>Q18EB2_HALWD</name>
<dbReference type="KEGG" id="hwa:HQ_3633A"/>
<dbReference type="Pfam" id="PF21811">
    <property type="entry name" value="RdfA"/>
    <property type="match status" value="1"/>
</dbReference>
<dbReference type="STRING" id="362976.HQ_3633A"/>
<feature type="region of interest" description="Disordered" evidence="1">
    <location>
        <begin position="211"/>
        <end position="238"/>
    </location>
</feature>
<reference evidence="2 3" key="1">
    <citation type="journal article" date="2006" name="BMC Genomics">
        <title>The genome of the square archaeon Haloquadratum walsbyi: life at the limits of water activity.</title>
        <authorList>
            <person name="Bolhuis H.H."/>
            <person name="Palm P.P."/>
            <person name="Wende A.W."/>
            <person name="Falb M.M."/>
            <person name="Rampp M.M."/>
            <person name="Rodriguez-Valera F.F."/>
            <person name="Pfeiffer F.F."/>
            <person name="Oesterhelt D.D."/>
        </authorList>
    </citation>
    <scope>NUCLEOTIDE SEQUENCE [LARGE SCALE GENOMIC DNA]</scope>
    <source>
        <strain evidence="3">DSM 16790 / HBSQ001</strain>
    </source>
</reference>
<dbReference type="HOGENOM" id="CLU_099321_0_0_2"/>
<keyword evidence="3" id="KW-1185">Reference proteome</keyword>
<organism evidence="2 3">
    <name type="scientific">Haloquadratum walsbyi (strain DSM 16790 / HBSQ001)</name>
    <dbReference type="NCBI Taxonomy" id="362976"/>
    <lineage>
        <taxon>Archaea</taxon>
        <taxon>Methanobacteriati</taxon>
        <taxon>Methanobacteriota</taxon>
        <taxon>Stenosarchaea group</taxon>
        <taxon>Halobacteria</taxon>
        <taxon>Halobacteriales</taxon>
        <taxon>Haloferacaceae</taxon>
        <taxon>Haloquadratum</taxon>
    </lineage>
</organism>
<accession>Q18EB2</accession>
<dbReference type="InterPro" id="IPR048925">
    <property type="entry name" value="RdfA"/>
</dbReference>
<sequence length="238" mass="26898">MSKKSSPAPRRGGQGSKIERVADEYDLPGLGDELVSRWLGEDGYERESLRDLADRVNSRLIHAAVDDSFTLLDGEAENIRRLLIDDADVTAGMRTETRENLKYKGVNIDRLESNLISYQSVYNYLKRDRDVSRESQEATYDPTSSLEPIQKLANRLRAIVRNNIEKWTRKNVITDGSYDVDVSVWITCQHCGDRWSPATFLDESGCRCAHDTESSGPSTDTSVDVCPDTKTRTETEKK</sequence>
<evidence type="ECO:0000313" key="3">
    <source>
        <dbReference type="Proteomes" id="UP000001975"/>
    </source>
</evidence>
<dbReference type="Proteomes" id="UP000001975">
    <property type="component" value="Chromosome"/>
</dbReference>
<dbReference type="eggNOG" id="arCOG02804">
    <property type="taxonomic scope" value="Archaea"/>
</dbReference>